<protein>
    <submittedName>
        <fullName evidence="2">Uncharacterized protein</fullName>
    </submittedName>
</protein>
<feature type="chain" id="PRO_5007100200" evidence="1">
    <location>
        <begin position="18"/>
        <end position="45"/>
    </location>
</feature>
<organism evidence="2">
    <name type="scientific">Picea glauca</name>
    <name type="common">White spruce</name>
    <name type="synonym">Pinus glauca</name>
    <dbReference type="NCBI Taxonomy" id="3330"/>
    <lineage>
        <taxon>Eukaryota</taxon>
        <taxon>Viridiplantae</taxon>
        <taxon>Streptophyta</taxon>
        <taxon>Embryophyta</taxon>
        <taxon>Tracheophyta</taxon>
        <taxon>Spermatophyta</taxon>
        <taxon>Pinopsida</taxon>
        <taxon>Pinidae</taxon>
        <taxon>Conifers I</taxon>
        <taxon>Pinales</taxon>
        <taxon>Pinaceae</taxon>
        <taxon>Picea</taxon>
    </lineage>
</organism>
<sequence>MRCYLLFSLLYIQATWPFPSHSLYPKLDHWKPLPLLDWPVLFQTG</sequence>
<proteinExistence type="predicted"/>
<dbReference type="EMBL" id="LKAM01000004">
    <property type="protein sequence ID" value="KUM48821.1"/>
    <property type="molecule type" value="Genomic_DNA"/>
</dbReference>
<comment type="caution">
    <text evidence="2">The sequence shown here is derived from an EMBL/GenBank/DDBJ whole genome shotgun (WGS) entry which is preliminary data.</text>
</comment>
<name>A0A101M0L3_PICGL</name>
<accession>A0A101M0L3</accession>
<feature type="signal peptide" evidence="1">
    <location>
        <begin position="1"/>
        <end position="17"/>
    </location>
</feature>
<keyword evidence="2" id="KW-0496">Mitochondrion</keyword>
<reference evidence="2" key="1">
    <citation type="journal article" date="2015" name="Genome Biol. Evol.">
        <title>Organellar Genomes of White Spruce (Picea glauca): Assembly and Annotation.</title>
        <authorList>
            <person name="Jackman S.D."/>
            <person name="Warren R.L."/>
            <person name="Gibb E.A."/>
            <person name="Vandervalk B.P."/>
            <person name="Mohamadi H."/>
            <person name="Chu J."/>
            <person name="Raymond A."/>
            <person name="Pleasance S."/>
            <person name="Coope R."/>
            <person name="Wildung M.R."/>
            <person name="Ritland C.E."/>
            <person name="Bousquet J."/>
            <person name="Jones S.J."/>
            <person name="Bohlmann J."/>
            <person name="Birol I."/>
        </authorList>
    </citation>
    <scope>NUCLEOTIDE SEQUENCE [LARGE SCALE GENOMIC DNA]</scope>
    <source>
        <tissue evidence="2">Flushing bud</tissue>
    </source>
</reference>
<evidence type="ECO:0000256" key="1">
    <source>
        <dbReference type="SAM" id="SignalP"/>
    </source>
</evidence>
<evidence type="ECO:0000313" key="2">
    <source>
        <dbReference type="EMBL" id="KUM48821.1"/>
    </source>
</evidence>
<geneLocation type="mitochondrion" evidence="2"/>
<dbReference type="AlphaFoldDB" id="A0A101M0L3"/>
<gene>
    <name evidence="2" type="ORF">ABT39_MTgene4157</name>
</gene>
<keyword evidence="1" id="KW-0732">Signal</keyword>